<feature type="transmembrane region" description="Helical" evidence="6">
    <location>
        <begin position="7"/>
        <end position="30"/>
    </location>
</feature>
<evidence type="ECO:0000256" key="4">
    <source>
        <dbReference type="ARBA" id="ARBA00022989"/>
    </source>
</evidence>
<comment type="similarity">
    <text evidence="2">Belongs to the L6 tetraspanin family.</text>
</comment>
<dbReference type="OrthoDB" id="8697884at2759"/>
<evidence type="ECO:0000256" key="1">
    <source>
        <dbReference type="ARBA" id="ARBA00004141"/>
    </source>
</evidence>
<evidence type="ECO:0000313" key="7">
    <source>
        <dbReference type="EMBL" id="KAG8511391.1"/>
    </source>
</evidence>
<comment type="subcellular location">
    <subcellularLocation>
        <location evidence="1">Membrane</location>
        <topology evidence="1">Multi-pass membrane protein</topology>
    </subcellularLocation>
</comment>
<evidence type="ECO:0000256" key="3">
    <source>
        <dbReference type="ARBA" id="ARBA00022692"/>
    </source>
</evidence>
<reference evidence="7" key="1">
    <citation type="journal article" date="2021" name="Evol. Appl.">
        <title>The genome of the Pyrenean desman and the effects of bottlenecks and inbreeding on the genomic landscape of an endangered species.</title>
        <authorList>
            <person name="Escoda L."/>
            <person name="Castresana J."/>
        </authorList>
    </citation>
    <scope>NUCLEOTIDE SEQUENCE</scope>
    <source>
        <strain evidence="7">IBE-C5619</strain>
    </source>
</reference>
<feature type="transmembrane region" description="Helical" evidence="6">
    <location>
        <begin position="46"/>
        <end position="70"/>
    </location>
</feature>
<feature type="transmembrane region" description="Helical" evidence="6">
    <location>
        <begin position="156"/>
        <end position="179"/>
    </location>
</feature>
<dbReference type="PANTHER" id="PTHR14198:SF18">
    <property type="entry name" value="TRANSMEMBRANE 4 L6 FAMILY MEMBER 1"/>
    <property type="match status" value="1"/>
</dbReference>
<evidence type="ECO:0000256" key="5">
    <source>
        <dbReference type="ARBA" id="ARBA00023136"/>
    </source>
</evidence>
<keyword evidence="3 6" id="KW-0812">Transmembrane</keyword>
<dbReference type="InterPro" id="IPR008661">
    <property type="entry name" value="L6_membrane"/>
</dbReference>
<organism evidence="7 8">
    <name type="scientific">Galemys pyrenaicus</name>
    <name type="common">Iberian desman</name>
    <name type="synonym">Pyrenean desman</name>
    <dbReference type="NCBI Taxonomy" id="202257"/>
    <lineage>
        <taxon>Eukaryota</taxon>
        <taxon>Metazoa</taxon>
        <taxon>Chordata</taxon>
        <taxon>Craniata</taxon>
        <taxon>Vertebrata</taxon>
        <taxon>Euteleostomi</taxon>
        <taxon>Mammalia</taxon>
        <taxon>Eutheria</taxon>
        <taxon>Laurasiatheria</taxon>
        <taxon>Eulipotyphla</taxon>
        <taxon>Talpidae</taxon>
        <taxon>Galemys</taxon>
    </lineage>
</organism>
<dbReference type="Proteomes" id="UP000700334">
    <property type="component" value="Unassembled WGS sequence"/>
</dbReference>
<keyword evidence="5 6" id="KW-0472">Membrane</keyword>
<sequence length="198" mass="21530">MCYGRCAGCIGQCLLWLAILCIVANILLYFPNAETIYATEQNLSRFVWFFSGIFGGGLLMFLPAMVFMGVADENCCGCGGNKECGKSCAMLASVLVALTGLVGSGYCIIVSTLGLLEGPLCRDSFGQWSYIFTKTRGEYLIDRSTWSQCYEPKNVVLWNVCLFSILLGLGGLEFILCFIQAINGLIGGLFGCCCARRQ</sequence>
<keyword evidence="4 6" id="KW-1133">Transmembrane helix</keyword>
<protein>
    <submittedName>
        <fullName evidence="7">Transmembrane 4 L6 family member 1</fullName>
    </submittedName>
</protein>
<gene>
    <name evidence="7" type="ORF">J0S82_008615</name>
</gene>
<feature type="non-terminal residue" evidence="7">
    <location>
        <position position="198"/>
    </location>
</feature>
<accession>A0A8J5ZXL5</accession>
<dbReference type="AlphaFoldDB" id="A0A8J5ZXL5"/>
<feature type="transmembrane region" description="Helical" evidence="6">
    <location>
        <begin position="91"/>
        <end position="116"/>
    </location>
</feature>
<evidence type="ECO:0000256" key="2">
    <source>
        <dbReference type="ARBA" id="ARBA00006193"/>
    </source>
</evidence>
<evidence type="ECO:0000256" key="6">
    <source>
        <dbReference type="SAM" id="Phobius"/>
    </source>
</evidence>
<comment type="caution">
    <text evidence="7">The sequence shown here is derived from an EMBL/GenBank/DDBJ whole genome shotgun (WGS) entry which is preliminary data.</text>
</comment>
<dbReference type="EMBL" id="JAGFMF010011830">
    <property type="protein sequence ID" value="KAG8511391.1"/>
    <property type="molecule type" value="Genomic_DNA"/>
</dbReference>
<dbReference type="GO" id="GO:0016020">
    <property type="term" value="C:membrane"/>
    <property type="evidence" value="ECO:0007669"/>
    <property type="project" value="UniProtKB-SubCell"/>
</dbReference>
<keyword evidence="8" id="KW-1185">Reference proteome</keyword>
<name>A0A8J5ZXL5_GALPY</name>
<dbReference type="PANTHER" id="PTHR14198">
    <property type="entry name" value="TRANSMEMBRANE 4 L6 FAMILY MEMBER 1-RELATED"/>
    <property type="match status" value="1"/>
</dbReference>
<dbReference type="Pfam" id="PF05805">
    <property type="entry name" value="L6_membrane"/>
    <property type="match status" value="1"/>
</dbReference>
<proteinExistence type="inferred from homology"/>
<evidence type="ECO:0000313" key="8">
    <source>
        <dbReference type="Proteomes" id="UP000700334"/>
    </source>
</evidence>